<keyword evidence="4" id="KW-0812">Transmembrane</keyword>
<gene>
    <name evidence="6" type="ORF">RJT34_11194</name>
</gene>
<dbReference type="InterPro" id="IPR008978">
    <property type="entry name" value="HSP20-like_chaperone"/>
</dbReference>
<dbReference type="InterPro" id="IPR002068">
    <property type="entry name" value="A-crystallin/Hsp20_dom"/>
</dbReference>
<evidence type="ECO:0000256" key="3">
    <source>
        <dbReference type="SAM" id="MobiDB-lite"/>
    </source>
</evidence>
<dbReference type="AlphaFoldDB" id="A0AAN9PI78"/>
<evidence type="ECO:0000313" key="7">
    <source>
        <dbReference type="Proteomes" id="UP001359559"/>
    </source>
</evidence>
<evidence type="ECO:0000256" key="1">
    <source>
        <dbReference type="PROSITE-ProRule" id="PRU00285"/>
    </source>
</evidence>
<keyword evidence="4" id="KW-1133">Transmembrane helix</keyword>
<feature type="compositionally biased region" description="Basic and acidic residues" evidence="3">
    <location>
        <begin position="102"/>
        <end position="118"/>
    </location>
</feature>
<dbReference type="Pfam" id="PF00011">
    <property type="entry name" value="HSP20"/>
    <property type="match status" value="1"/>
</dbReference>
<organism evidence="6 7">
    <name type="scientific">Clitoria ternatea</name>
    <name type="common">Butterfly pea</name>
    <dbReference type="NCBI Taxonomy" id="43366"/>
    <lineage>
        <taxon>Eukaryota</taxon>
        <taxon>Viridiplantae</taxon>
        <taxon>Streptophyta</taxon>
        <taxon>Embryophyta</taxon>
        <taxon>Tracheophyta</taxon>
        <taxon>Spermatophyta</taxon>
        <taxon>Magnoliopsida</taxon>
        <taxon>eudicotyledons</taxon>
        <taxon>Gunneridae</taxon>
        <taxon>Pentapetalae</taxon>
        <taxon>rosids</taxon>
        <taxon>fabids</taxon>
        <taxon>Fabales</taxon>
        <taxon>Fabaceae</taxon>
        <taxon>Papilionoideae</taxon>
        <taxon>50 kb inversion clade</taxon>
        <taxon>NPAAA clade</taxon>
        <taxon>indigoferoid/millettioid clade</taxon>
        <taxon>Phaseoleae</taxon>
        <taxon>Clitoria</taxon>
    </lineage>
</organism>
<comment type="caution">
    <text evidence="6">The sequence shown here is derived from an EMBL/GenBank/DDBJ whole genome shotgun (WGS) entry which is preliminary data.</text>
</comment>
<sequence length="250" mass="28027">MATKLADSVYEDFEPYYEWARDQGVFTVILPGFTRDQLKVQVTSKPALRIMGEQPVPQNRRRRFYLELPIPSDYDRDNVSAKFETGKLSVKFGKLTKPGETTPKETPRPKEPSPKVDQQKGAPGDTPKGNEDKTESKINNSNEVSDQKKGETKTETTDNTGKLTNGTTEAPKPKVAKPVSRSKTRLIDFSLSSRISDEALGELDTGRKMWRRVAKWTLLILTAVGLGLTARYAWSLRSSHEHGESSLQDL</sequence>
<feature type="region of interest" description="Disordered" evidence="3">
    <location>
        <begin position="94"/>
        <end position="181"/>
    </location>
</feature>
<proteinExistence type="inferred from homology"/>
<feature type="compositionally biased region" description="Basic and acidic residues" evidence="3">
    <location>
        <begin position="145"/>
        <end position="156"/>
    </location>
</feature>
<feature type="domain" description="SHSP" evidence="5">
    <location>
        <begin position="4"/>
        <end position="111"/>
    </location>
</feature>
<dbReference type="CDD" id="cd00298">
    <property type="entry name" value="ACD_sHsps_p23-like"/>
    <property type="match status" value="1"/>
</dbReference>
<dbReference type="PROSITE" id="PS01031">
    <property type="entry name" value="SHSP"/>
    <property type="match status" value="1"/>
</dbReference>
<feature type="compositionally biased region" description="Polar residues" evidence="3">
    <location>
        <begin position="157"/>
        <end position="168"/>
    </location>
</feature>
<dbReference type="SUPFAM" id="SSF49764">
    <property type="entry name" value="HSP20-like chaperones"/>
    <property type="match status" value="1"/>
</dbReference>
<accession>A0AAN9PI78</accession>
<name>A0AAN9PI78_CLITE</name>
<reference evidence="6 7" key="1">
    <citation type="submission" date="2024-01" db="EMBL/GenBank/DDBJ databases">
        <title>The genomes of 5 underutilized Papilionoideae crops provide insights into root nodulation and disease resistance.</title>
        <authorList>
            <person name="Yuan L."/>
        </authorList>
    </citation>
    <scope>NUCLEOTIDE SEQUENCE [LARGE SCALE GENOMIC DNA]</scope>
    <source>
        <strain evidence="6">LY-2023</strain>
        <tissue evidence="6">Leaf</tissue>
    </source>
</reference>
<protein>
    <recommendedName>
        <fullName evidence="5">SHSP domain-containing protein</fullName>
    </recommendedName>
</protein>
<keyword evidence="4" id="KW-0472">Membrane</keyword>
<evidence type="ECO:0000256" key="2">
    <source>
        <dbReference type="RuleBase" id="RU003616"/>
    </source>
</evidence>
<feature type="transmembrane region" description="Helical" evidence="4">
    <location>
        <begin position="216"/>
        <end position="234"/>
    </location>
</feature>
<dbReference type="Gene3D" id="2.60.40.790">
    <property type="match status" value="1"/>
</dbReference>
<keyword evidence="7" id="KW-1185">Reference proteome</keyword>
<evidence type="ECO:0000256" key="4">
    <source>
        <dbReference type="SAM" id="Phobius"/>
    </source>
</evidence>
<dbReference type="Proteomes" id="UP001359559">
    <property type="component" value="Unassembled WGS sequence"/>
</dbReference>
<evidence type="ECO:0000313" key="6">
    <source>
        <dbReference type="EMBL" id="KAK7300350.1"/>
    </source>
</evidence>
<evidence type="ECO:0000259" key="5">
    <source>
        <dbReference type="PROSITE" id="PS01031"/>
    </source>
</evidence>
<dbReference type="EMBL" id="JAYKXN010000003">
    <property type="protein sequence ID" value="KAK7300350.1"/>
    <property type="molecule type" value="Genomic_DNA"/>
</dbReference>
<comment type="similarity">
    <text evidence="1 2">Belongs to the small heat shock protein (HSP20) family.</text>
</comment>